<gene>
    <name evidence="2" type="ORF">GCM10011400_71210</name>
</gene>
<evidence type="ECO:0000313" key="2">
    <source>
        <dbReference type="EMBL" id="GGC72823.1"/>
    </source>
</evidence>
<protein>
    <recommendedName>
        <fullName evidence="4">Lipoprotein</fullName>
    </recommendedName>
</protein>
<keyword evidence="1" id="KW-0732">Signal</keyword>
<feature type="chain" id="PRO_5046499283" description="Lipoprotein" evidence="1">
    <location>
        <begin position="20"/>
        <end position="269"/>
    </location>
</feature>
<dbReference type="PROSITE" id="PS51257">
    <property type="entry name" value="PROKAR_LIPOPROTEIN"/>
    <property type="match status" value="1"/>
</dbReference>
<sequence>MKTGIWGTMLSMAMLSGCASIVSGTNQIVSVQTMKDGDQLAGASCKLENSKGIWFVKTPGSVAVHRAYGDLSVKCEKDGVDPGLATVKSHTKGMAFGNLLFGGAIGVGVDVGSGAAYDYPTLITLSMGHTSVIDSFPTTATATASPPTAASITTAAVPQSASVSAHISTAPGKEVRLSSHATWSKQCVGGEAPDLTFLHEPAHGRVEVRSESFQLANTASMTASCDGATVLGKVVYYIPNSDYLGQDEVDYRIASRYRTYTREVSIQIN</sequence>
<keyword evidence="3" id="KW-1185">Reference proteome</keyword>
<dbReference type="EMBL" id="BMHL01000023">
    <property type="protein sequence ID" value="GGC72823.1"/>
    <property type="molecule type" value="Genomic_DNA"/>
</dbReference>
<feature type="signal peptide" evidence="1">
    <location>
        <begin position="1"/>
        <end position="19"/>
    </location>
</feature>
<evidence type="ECO:0000313" key="3">
    <source>
        <dbReference type="Proteomes" id="UP000602004"/>
    </source>
</evidence>
<comment type="caution">
    <text evidence="2">The sequence shown here is derived from an EMBL/GenBank/DDBJ whole genome shotgun (WGS) entry which is preliminary data.</text>
</comment>
<evidence type="ECO:0008006" key="4">
    <source>
        <dbReference type="Google" id="ProtNLM"/>
    </source>
</evidence>
<dbReference type="RefSeq" id="WP_208645727.1">
    <property type="nucleotide sequence ID" value="NZ_BMHL01000023.1"/>
</dbReference>
<name>A0ABQ1NGS5_9BURK</name>
<evidence type="ECO:0000256" key="1">
    <source>
        <dbReference type="SAM" id="SignalP"/>
    </source>
</evidence>
<reference evidence="3" key="1">
    <citation type="journal article" date="2019" name="Int. J. Syst. Evol. Microbiol.">
        <title>The Global Catalogue of Microorganisms (GCM) 10K type strain sequencing project: providing services to taxonomists for standard genome sequencing and annotation.</title>
        <authorList>
            <consortium name="The Broad Institute Genomics Platform"/>
            <consortium name="The Broad Institute Genome Sequencing Center for Infectious Disease"/>
            <person name="Wu L."/>
            <person name="Ma J."/>
        </authorList>
    </citation>
    <scope>NUCLEOTIDE SEQUENCE [LARGE SCALE GENOMIC DNA]</scope>
    <source>
        <strain evidence="3">CGMCC 1.15103</strain>
    </source>
</reference>
<dbReference type="Proteomes" id="UP000602004">
    <property type="component" value="Unassembled WGS sequence"/>
</dbReference>
<accession>A0ABQ1NGS5</accession>
<organism evidence="2 3">
    <name type="scientific">Paraburkholderia caffeinilytica</name>
    <dbReference type="NCBI Taxonomy" id="1761016"/>
    <lineage>
        <taxon>Bacteria</taxon>
        <taxon>Pseudomonadati</taxon>
        <taxon>Pseudomonadota</taxon>
        <taxon>Betaproteobacteria</taxon>
        <taxon>Burkholderiales</taxon>
        <taxon>Burkholderiaceae</taxon>
        <taxon>Paraburkholderia</taxon>
    </lineage>
</organism>
<proteinExistence type="predicted"/>